<dbReference type="AlphaFoldDB" id="A0A443SQM1"/>
<protein>
    <submittedName>
        <fullName evidence="2">Uncharacterized protein</fullName>
    </submittedName>
</protein>
<keyword evidence="3" id="KW-1185">Reference proteome</keyword>
<proteinExistence type="predicted"/>
<gene>
    <name evidence="2" type="ORF">B4U80_04097</name>
</gene>
<evidence type="ECO:0000256" key="1">
    <source>
        <dbReference type="SAM" id="MobiDB-lite"/>
    </source>
</evidence>
<reference evidence="2 3" key="1">
    <citation type="journal article" date="2018" name="Gigascience">
        <title>Genomes of trombidid mites reveal novel predicted allergens and laterally-transferred genes associated with secondary metabolism.</title>
        <authorList>
            <person name="Dong X."/>
            <person name="Chaisiri K."/>
            <person name="Xia D."/>
            <person name="Armstrong S.D."/>
            <person name="Fang Y."/>
            <person name="Donnelly M.J."/>
            <person name="Kadowaki T."/>
            <person name="McGarry J.W."/>
            <person name="Darby A.C."/>
            <person name="Makepeace B.L."/>
        </authorList>
    </citation>
    <scope>NUCLEOTIDE SEQUENCE [LARGE SCALE GENOMIC DNA]</scope>
    <source>
        <strain evidence="2">UoL-UT</strain>
    </source>
</reference>
<dbReference type="VEuPathDB" id="VectorBase:LDEU002258"/>
<name>A0A443SQM1_9ACAR</name>
<evidence type="ECO:0000313" key="2">
    <source>
        <dbReference type="EMBL" id="RWS29782.1"/>
    </source>
</evidence>
<evidence type="ECO:0000313" key="3">
    <source>
        <dbReference type="Proteomes" id="UP000288716"/>
    </source>
</evidence>
<feature type="region of interest" description="Disordered" evidence="1">
    <location>
        <begin position="33"/>
        <end position="60"/>
    </location>
</feature>
<accession>A0A443SQM1</accession>
<feature type="compositionally biased region" description="Acidic residues" evidence="1">
    <location>
        <begin position="39"/>
        <end position="49"/>
    </location>
</feature>
<comment type="caution">
    <text evidence="2">The sequence shown here is derived from an EMBL/GenBank/DDBJ whole genome shotgun (WGS) entry which is preliminary data.</text>
</comment>
<organism evidence="2 3">
    <name type="scientific">Leptotrombidium deliense</name>
    <dbReference type="NCBI Taxonomy" id="299467"/>
    <lineage>
        <taxon>Eukaryota</taxon>
        <taxon>Metazoa</taxon>
        <taxon>Ecdysozoa</taxon>
        <taxon>Arthropoda</taxon>
        <taxon>Chelicerata</taxon>
        <taxon>Arachnida</taxon>
        <taxon>Acari</taxon>
        <taxon>Acariformes</taxon>
        <taxon>Trombidiformes</taxon>
        <taxon>Prostigmata</taxon>
        <taxon>Anystina</taxon>
        <taxon>Parasitengona</taxon>
        <taxon>Trombiculoidea</taxon>
        <taxon>Trombiculidae</taxon>
        <taxon>Leptotrombidium</taxon>
    </lineage>
</organism>
<dbReference type="EMBL" id="NCKV01000773">
    <property type="protein sequence ID" value="RWS29782.1"/>
    <property type="molecule type" value="Genomic_DNA"/>
</dbReference>
<sequence length="60" mass="6918">MMEWVNEEGDRSYNVIILNDRLMSETVQSEHSYFNNTNLDDDDSNDADISDSHSTTFKGN</sequence>
<dbReference type="Proteomes" id="UP000288716">
    <property type="component" value="Unassembled WGS sequence"/>
</dbReference>